<proteinExistence type="predicted"/>
<feature type="region of interest" description="Disordered" evidence="1">
    <location>
        <begin position="32"/>
        <end position="58"/>
    </location>
</feature>
<name>A0A645IMX8_9ZZZZ</name>
<accession>A0A645IMX8</accession>
<gene>
    <name evidence="2" type="ORF">SDC9_200112</name>
</gene>
<evidence type="ECO:0000256" key="1">
    <source>
        <dbReference type="SAM" id="MobiDB-lite"/>
    </source>
</evidence>
<dbReference type="AlphaFoldDB" id="A0A645IMX8"/>
<feature type="compositionally biased region" description="Basic residues" evidence="1">
    <location>
        <begin position="103"/>
        <end position="118"/>
    </location>
</feature>
<feature type="compositionally biased region" description="Low complexity" evidence="1">
    <location>
        <begin position="32"/>
        <end position="42"/>
    </location>
</feature>
<protein>
    <submittedName>
        <fullName evidence="2">Uncharacterized protein</fullName>
    </submittedName>
</protein>
<evidence type="ECO:0000313" key="2">
    <source>
        <dbReference type="EMBL" id="MPN52450.1"/>
    </source>
</evidence>
<feature type="region of interest" description="Disordered" evidence="1">
    <location>
        <begin position="72"/>
        <end position="133"/>
    </location>
</feature>
<comment type="caution">
    <text evidence="2">The sequence shown here is derived from an EMBL/GenBank/DDBJ whole genome shotgun (WGS) entry which is preliminary data.</text>
</comment>
<dbReference type="EMBL" id="VSSQ01118575">
    <property type="protein sequence ID" value="MPN52450.1"/>
    <property type="molecule type" value="Genomic_DNA"/>
</dbReference>
<reference evidence="2" key="1">
    <citation type="submission" date="2019-08" db="EMBL/GenBank/DDBJ databases">
        <authorList>
            <person name="Kucharzyk K."/>
            <person name="Murdoch R.W."/>
            <person name="Higgins S."/>
            <person name="Loffler F."/>
        </authorList>
    </citation>
    <scope>NUCLEOTIDE SEQUENCE</scope>
</reference>
<sequence length="133" mass="14349">MWCCTCRWYLWCRCSRRCCSTAISGANPFTASFSTRRSSPPGSRRRPCGNGCSTASTARSTNCWGLLASTGRAGSTTGTGPCRASSSPRCGRIAGTSPSFCWRRSRPSTRPTTRRRISTARDSGASCSPSRCR</sequence>
<organism evidence="2">
    <name type="scientific">bioreactor metagenome</name>
    <dbReference type="NCBI Taxonomy" id="1076179"/>
    <lineage>
        <taxon>unclassified sequences</taxon>
        <taxon>metagenomes</taxon>
        <taxon>ecological metagenomes</taxon>
    </lineage>
</organism>